<keyword evidence="4" id="KW-1185">Reference proteome</keyword>
<reference evidence="3 5" key="3">
    <citation type="submission" date="2019-08" db="EMBL/GenBank/DDBJ databases">
        <authorList>
            <person name="Kuhnert P."/>
        </authorList>
    </citation>
    <scope>NUCLEOTIDE SEQUENCE [LARGE SCALE GENOMIC DNA]</scope>
    <source>
        <strain evidence="3 5">B36.5</strain>
    </source>
</reference>
<name>A0A0B7GXF3_TREPH</name>
<evidence type="ECO:0000313" key="4">
    <source>
        <dbReference type="Proteomes" id="UP000042527"/>
    </source>
</evidence>
<evidence type="ECO:0000313" key="2">
    <source>
        <dbReference type="EMBL" id="CEM62267.1"/>
    </source>
</evidence>
<dbReference type="Proteomes" id="UP000042527">
    <property type="component" value="Unassembled WGS sequence"/>
</dbReference>
<dbReference type="GeneID" id="57752132"/>
<dbReference type="EMBL" id="CP042817">
    <property type="protein sequence ID" value="QEJ99235.1"/>
    <property type="molecule type" value="Genomic_DNA"/>
</dbReference>
<protein>
    <submittedName>
        <fullName evidence="3">NusG domain II-containing protein</fullName>
    </submittedName>
</protein>
<dbReference type="OrthoDB" id="47603at2"/>
<dbReference type="AlphaFoldDB" id="A0A0B7GXF3"/>
<dbReference type="CDD" id="cd09910">
    <property type="entry name" value="NGN-insert_like"/>
    <property type="match status" value="1"/>
</dbReference>
<dbReference type="SUPFAM" id="SSF82004">
    <property type="entry name" value="N-utilization substance G protein NusG, insert domain"/>
    <property type="match status" value="1"/>
</dbReference>
<proteinExistence type="predicted"/>
<dbReference type="RefSeq" id="WP_024752054.1">
    <property type="nucleotide sequence ID" value="NZ_CDNC01000023.1"/>
</dbReference>
<sequence length="121" mass="13461">MKKFFSSIKIFDVVLLALVLTVVFWVGFFIYGNKEKAPELLIESPNGKWIYSLAENRKIAIPGILGNTEIEIKNGAASVLSSPCTNKTCVARPPLQKHGDWNACMPNQVFLRIEGTYSKAN</sequence>
<evidence type="ECO:0000313" key="5">
    <source>
        <dbReference type="Proteomes" id="UP000323594"/>
    </source>
</evidence>
<dbReference type="InterPro" id="IPR038690">
    <property type="entry name" value="NusG_2_sf"/>
</dbReference>
<dbReference type="Proteomes" id="UP000323594">
    <property type="component" value="Chromosome"/>
</dbReference>
<evidence type="ECO:0000256" key="1">
    <source>
        <dbReference type="SAM" id="Phobius"/>
    </source>
</evidence>
<dbReference type="EMBL" id="CDNC01000023">
    <property type="protein sequence ID" value="CEM62267.1"/>
    <property type="molecule type" value="Genomic_DNA"/>
</dbReference>
<accession>A0A0B7GXF3</accession>
<dbReference type="Pfam" id="PF07009">
    <property type="entry name" value="NusG_II"/>
    <property type="match status" value="1"/>
</dbReference>
<gene>
    <name evidence="3" type="ORF">FUT82_15415</name>
    <name evidence="2" type="ORF">TPHV1_30162</name>
</gene>
<keyword evidence="1" id="KW-0812">Transmembrane</keyword>
<keyword evidence="1" id="KW-0472">Membrane</keyword>
<dbReference type="Gene3D" id="2.60.320.10">
    <property type="entry name" value="N-utilization substance G protein NusG, insert domain"/>
    <property type="match status" value="1"/>
</dbReference>
<organism evidence="2 4">
    <name type="scientific">Treponema phagedenis</name>
    <dbReference type="NCBI Taxonomy" id="162"/>
    <lineage>
        <taxon>Bacteria</taxon>
        <taxon>Pseudomonadati</taxon>
        <taxon>Spirochaetota</taxon>
        <taxon>Spirochaetia</taxon>
        <taxon>Spirochaetales</taxon>
        <taxon>Treponemataceae</taxon>
        <taxon>Treponema</taxon>
    </lineage>
</organism>
<feature type="transmembrane region" description="Helical" evidence="1">
    <location>
        <begin position="12"/>
        <end position="31"/>
    </location>
</feature>
<reference evidence="4" key="1">
    <citation type="submission" date="2015-01" db="EMBL/GenBank/DDBJ databases">
        <authorList>
            <person name="Manzoor Shahid"/>
            <person name="Zubair Saima"/>
        </authorList>
    </citation>
    <scope>NUCLEOTIDE SEQUENCE [LARGE SCALE GENOMIC DNA]</scope>
    <source>
        <strain evidence="4">V1</strain>
    </source>
</reference>
<reference evidence="2" key="2">
    <citation type="submission" date="2015-01" db="EMBL/GenBank/DDBJ databases">
        <authorList>
            <person name="Xiang T."/>
            <person name="Song Y."/>
            <person name="Huang L."/>
            <person name="Wang B."/>
            <person name="Wu P."/>
        </authorList>
    </citation>
    <scope>NUCLEOTIDE SEQUENCE [LARGE SCALE GENOMIC DNA]</scope>
    <source>
        <strain evidence="2">V1</strain>
    </source>
</reference>
<evidence type="ECO:0000313" key="3">
    <source>
        <dbReference type="EMBL" id="QEJ99235.1"/>
    </source>
</evidence>
<keyword evidence="1" id="KW-1133">Transmembrane helix</keyword>